<sequence>MACLGTRTHAAIAVSMLTLATLTTALRALQPPTEPPTYPGARPEVRRHGYASARHDVLVHATPEQVLAWNNAPGRSLEEIVRFENFPTVVATTALVGDWTPGTREGDRRRVHFSDGHYLAEEVLVDTAETFRYMIWGFTSPQRLAVDHGVAEFRFHRVDGGTRIEWVYSFLPRTRLLRPVVQRFLDRVMTPMMTATLDAMRTGIENDHHQGQCRSGKSSQARPGTRS</sequence>
<gene>
    <name evidence="3" type="ORF">ACFSE6_12790</name>
</gene>
<feature type="compositionally biased region" description="Polar residues" evidence="1">
    <location>
        <begin position="212"/>
        <end position="227"/>
    </location>
</feature>
<organism evidence="3 4">
    <name type="scientific">Georgenia deserti</name>
    <dbReference type="NCBI Taxonomy" id="2093781"/>
    <lineage>
        <taxon>Bacteria</taxon>
        <taxon>Bacillati</taxon>
        <taxon>Actinomycetota</taxon>
        <taxon>Actinomycetes</taxon>
        <taxon>Micrococcales</taxon>
        <taxon>Bogoriellaceae</taxon>
        <taxon>Georgenia</taxon>
    </lineage>
</organism>
<protein>
    <submittedName>
        <fullName evidence="3">SRPBCC family protein</fullName>
    </submittedName>
</protein>
<dbReference type="InterPro" id="IPR023393">
    <property type="entry name" value="START-like_dom_sf"/>
</dbReference>
<dbReference type="RefSeq" id="WP_388007554.1">
    <property type="nucleotide sequence ID" value="NZ_JBHUEE010000006.1"/>
</dbReference>
<feature type="chain" id="PRO_5046951663" evidence="2">
    <location>
        <begin position="21"/>
        <end position="227"/>
    </location>
</feature>
<keyword evidence="2" id="KW-0732">Signal</keyword>
<evidence type="ECO:0000256" key="2">
    <source>
        <dbReference type="SAM" id="SignalP"/>
    </source>
</evidence>
<dbReference type="Pfam" id="PF10604">
    <property type="entry name" value="Polyketide_cyc2"/>
    <property type="match status" value="1"/>
</dbReference>
<proteinExistence type="predicted"/>
<reference evidence="4" key="1">
    <citation type="journal article" date="2019" name="Int. J. Syst. Evol. Microbiol.">
        <title>The Global Catalogue of Microorganisms (GCM) 10K type strain sequencing project: providing services to taxonomists for standard genome sequencing and annotation.</title>
        <authorList>
            <consortium name="The Broad Institute Genomics Platform"/>
            <consortium name="The Broad Institute Genome Sequencing Center for Infectious Disease"/>
            <person name="Wu L."/>
            <person name="Ma J."/>
        </authorList>
    </citation>
    <scope>NUCLEOTIDE SEQUENCE [LARGE SCALE GENOMIC DNA]</scope>
    <source>
        <strain evidence="4">JCM 17130</strain>
    </source>
</reference>
<dbReference type="Proteomes" id="UP001597277">
    <property type="component" value="Unassembled WGS sequence"/>
</dbReference>
<dbReference type="EMBL" id="JBHUEE010000006">
    <property type="protein sequence ID" value="MFD1718717.1"/>
    <property type="molecule type" value="Genomic_DNA"/>
</dbReference>
<evidence type="ECO:0000313" key="3">
    <source>
        <dbReference type="EMBL" id="MFD1718717.1"/>
    </source>
</evidence>
<dbReference type="Gene3D" id="3.30.530.20">
    <property type="match status" value="1"/>
</dbReference>
<feature type="region of interest" description="Disordered" evidence="1">
    <location>
        <begin position="205"/>
        <end position="227"/>
    </location>
</feature>
<feature type="signal peptide" evidence="2">
    <location>
        <begin position="1"/>
        <end position="20"/>
    </location>
</feature>
<evidence type="ECO:0000256" key="1">
    <source>
        <dbReference type="SAM" id="MobiDB-lite"/>
    </source>
</evidence>
<dbReference type="InterPro" id="IPR019587">
    <property type="entry name" value="Polyketide_cyclase/dehydratase"/>
</dbReference>
<evidence type="ECO:0000313" key="4">
    <source>
        <dbReference type="Proteomes" id="UP001597277"/>
    </source>
</evidence>
<comment type="caution">
    <text evidence="3">The sequence shown here is derived from an EMBL/GenBank/DDBJ whole genome shotgun (WGS) entry which is preliminary data.</text>
</comment>
<dbReference type="SUPFAM" id="SSF55961">
    <property type="entry name" value="Bet v1-like"/>
    <property type="match status" value="1"/>
</dbReference>
<name>A0ABW4L724_9MICO</name>
<accession>A0ABW4L724</accession>
<keyword evidence="4" id="KW-1185">Reference proteome</keyword>